<dbReference type="AlphaFoldDB" id="A0A840MQ08"/>
<comment type="caution">
    <text evidence="1">The sequence shown here is derived from an EMBL/GenBank/DDBJ whole genome shotgun (WGS) entry which is preliminary data.</text>
</comment>
<dbReference type="RefSeq" id="WP_184039472.1">
    <property type="nucleotide sequence ID" value="NZ_JACHHY010000014.1"/>
</dbReference>
<dbReference type="EMBL" id="JACHHY010000014">
    <property type="protein sequence ID" value="MBB5019137.1"/>
    <property type="molecule type" value="Genomic_DNA"/>
</dbReference>
<accession>A0A840MQ08</accession>
<keyword evidence="2" id="KW-1185">Reference proteome</keyword>
<organism evidence="1 2">
    <name type="scientific">Chitinivorax tropicus</name>
    <dbReference type="NCBI Taxonomy" id="714531"/>
    <lineage>
        <taxon>Bacteria</taxon>
        <taxon>Pseudomonadati</taxon>
        <taxon>Pseudomonadota</taxon>
        <taxon>Betaproteobacteria</taxon>
        <taxon>Chitinivorax</taxon>
    </lineage>
</organism>
<gene>
    <name evidence="1" type="ORF">HNQ59_002435</name>
</gene>
<proteinExistence type="predicted"/>
<dbReference type="Gene3D" id="3.90.1720.10">
    <property type="entry name" value="endopeptidase domain like (from Nostoc punctiforme)"/>
    <property type="match status" value="1"/>
</dbReference>
<reference evidence="1 2" key="1">
    <citation type="submission" date="2020-08" db="EMBL/GenBank/DDBJ databases">
        <title>Genomic Encyclopedia of Type Strains, Phase IV (KMG-IV): sequencing the most valuable type-strain genomes for metagenomic binning, comparative biology and taxonomic classification.</title>
        <authorList>
            <person name="Goeker M."/>
        </authorList>
    </citation>
    <scope>NUCLEOTIDE SEQUENCE [LARGE SCALE GENOMIC DNA]</scope>
    <source>
        <strain evidence="1 2">DSM 27165</strain>
    </source>
</reference>
<dbReference type="SUPFAM" id="SSF54001">
    <property type="entry name" value="Cysteine proteinases"/>
    <property type="match status" value="1"/>
</dbReference>
<evidence type="ECO:0000313" key="1">
    <source>
        <dbReference type="EMBL" id="MBB5019137.1"/>
    </source>
</evidence>
<evidence type="ECO:0000313" key="2">
    <source>
        <dbReference type="Proteomes" id="UP000575898"/>
    </source>
</evidence>
<dbReference type="InterPro" id="IPR038765">
    <property type="entry name" value="Papain-like_cys_pep_sf"/>
</dbReference>
<sequence length="214" mass="23747">MAMEYRSYSSIRDTVQPGDIMAFGGKGEFSDIIKWATRSVVSHVGIVLQSTVGGIELAMNQLIESTSLNGFSGVTINRLSDRVDQYDGEIWWLPLGKKTRAKLDLTAFLKWCLMQDRKPYDMPQAVKSALDQLDKVPILGHATHNVEDFARFFCSELAAAALEAGGAVPELNASEVTPVDLCSFNIYDDLYVQVKGARKEIRTYNRFDPAGWGT</sequence>
<protein>
    <submittedName>
        <fullName evidence="1">Uncharacterized protein</fullName>
    </submittedName>
</protein>
<name>A0A840MQ08_9PROT</name>
<dbReference type="Proteomes" id="UP000575898">
    <property type="component" value="Unassembled WGS sequence"/>
</dbReference>